<comment type="subcellular location">
    <subcellularLocation>
        <location evidence="1">Membrane</location>
        <topology evidence="1">Single-pass membrane protein</topology>
    </subcellularLocation>
</comment>
<dbReference type="RefSeq" id="WP_045775421.1">
    <property type="nucleotide sequence ID" value="NZ_LAJY01000186.1"/>
</dbReference>
<protein>
    <recommendedName>
        <fullName evidence="8">NHLP bacteriocin system secretion protein</fullName>
    </recommendedName>
</protein>
<dbReference type="InterPro" id="IPR022275">
    <property type="entry name" value="NHPM_bacteriocin_SS_HylD"/>
</dbReference>
<dbReference type="NCBIfam" id="TIGR03794">
    <property type="entry name" value="NHLM_micro_HlyD"/>
    <property type="match status" value="1"/>
</dbReference>
<feature type="coiled-coil region" evidence="5">
    <location>
        <begin position="30"/>
        <end position="82"/>
    </location>
</feature>
<organism evidence="6 7">
    <name type="scientific">Elstera litoralis</name>
    <dbReference type="NCBI Taxonomy" id="552518"/>
    <lineage>
        <taxon>Bacteria</taxon>
        <taxon>Pseudomonadati</taxon>
        <taxon>Pseudomonadota</taxon>
        <taxon>Alphaproteobacteria</taxon>
        <taxon>Rhodospirillales</taxon>
        <taxon>Rhodospirillaceae</taxon>
        <taxon>Elstera</taxon>
    </lineage>
</organism>
<reference evidence="6 7" key="1">
    <citation type="submission" date="2015-03" db="EMBL/GenBank/DDBJ databases">
        <title>Draft genome sequence of Elstera litoralis.</title>
        <authorList>
            <person name="Rahalkar M.C."/>
            <person name="Dhakephalkar P.K."/>
            <person name="Pore S.D."/>
            <person name="Arora P."/>
            <person name="Kapse N.G."/>
            <person name="Pandit P.S."/>
        </authorList>
    </citation>
    <scope>NUCLEOTIDE SEQUENCE [LARGE SCALE GENOMIC DNA]</scope>
    <source>
        <strain evidence="6 7">Dia-1</strain>
    </source>
</reference>
<dbReference type="PANTHER" id="PTHR30386:SF26">
    <property type="entry name" value="TRANSPORT PROTEIN COMB"/>
    <property type="match status" value="1"/>
</dbReference>
<keyword evidence="3" id="KW-1133">Transmembrane helix</keyword>
<proteinExistence type="predicted"/>
<evidence type="ECO:0000256" key="5">
    <source>
        <dbReference type="SAM" id="Coils"/>
    </source>
</evidence>
<evidence type="ECO:0000256" key="2">
    <source>
        <dbReference type="ARBA" id="ARBA00022692"/>
    </source>
</evidence>
<dbReference type="Proteomes" id="UP000033774">
    <property type="component" value="Unassembled WGS sequence"/>
</dbReference>
<dbReference type="GO" id="GO:0016020">
    <property type="term" value="C:membrane"/>
    <property type="evidence" value="ECO:0007669"/>
    <property type="project" value="UniProtKB-SubCell"/>
</dbReference>
<sequence>MAGQSLTGYEELASKGFASQQKLFETQVKLNEARADLMRSQNALNSLKFEDNNRRIEREREILDLEIKIEQAGRAVEAIQQRRQRLTYVESPYDGIVVEQKLNLGEIVDAGKPILSILPGTSEADSSRPAPLTAKLYLPSAEGKKVRPGMKVYVVPSTVKREEFGFIYGEIKTVASVPSTPEGMMRSLRNRQLVDQMSSGGAPFEVEASLETDPATPSGFRWSSSQGPDQIISAGSIANAQVIVREQRMISLVMPALRRLLGDLAQ</sequence>
<keyword evidence="4" id="KW-0472">Membrane</keyword>
<evidence type="ECO:0000313" key="7">
    <source>
        <dbReference type="Proteomes" id="UP000033774"/>
    </source>
</evidence>
<dbReference type="EMBL" id="LAJY01000186">
    <property type="protein sequence ID" value="KJV09945.1"/>
    <property type="molecule type" value="Genomic_DNA"/>
</dbReference>
<accession>A0A0F3IT80</accession>
<evidence type="ECO:0000313" key="6">
    <source>
        <dbReference type="EMBL" id="KJV09945.1"/>
    </source>
</evidence>
<dbReference type="PATRIC" id="fig|552518.3.peg.873"/>
<dbReference type="PANTHER" id="PTHR30386">
    <property type="entry name" value="MEMBRANE FUSION SUBUNIT OF EMRAB-TOLC MULTIDRUG EFFLUX PUMP"/>
    <property type="match status" value="1"/>
</dbReference>
<dbReference type="AlphaFoldDB" id="A0A0F3IT80"/>
<comment type="caution">
    <text evidence="6">The sequence shown here is derived from an EMBL/GenBank/DDBJ whole genome shotgun (WGS) entry which is preliminary data.</text>
</comment>
<evidence type="ECO:0008006" key="8">
    <source>
        <dbReference type="Google" id="ProtNLM"/>
    </source>
</evidence>
<evidence type="ECO:0000256" key="1">
    <source>
        <dbReference type="ARBA" id="ARBA00004167"/>
    </source>
</evidence>
<keyword evidence="5" id="KW-0175">Coiled coil</keyword>
<keyword evidence="7" id="KW-1185">Reference proteome</keyword>
<evidence type="ECO:0000256" key="3">
    <source>
        <dbReference type="ARBA" id="ARBA00022989"/>
    </source>
</evidence>
<dbReference type="Gene3D" id="2.40.50.100">
    <property type="match status" value="1"/>
</dbReference>
<evidence type="ECO:0000256" key="4">
    <source>
        <dbReference type="ARBA" id="ARBA00023136"/>
    </source>
</evidence>
<dbReference type="InterPro" id="IPR050739">
    <property type="entry name" value="MFP"/>
</dbReference>
<dbReference type="OrthoDB" id="8439633at2"/>
<gene>
    <name evidence="6" type="ORF">VZ95_08220</name>
</gene>
<name>A0A0F3IT80_9PROT</name>
<keyword evidence="2" id="KW-0812">Transmembrane</keyword>